<evidence type="ECO:0000313" key="2">
    <source>
        <dbReference type="EMBL" id="CAA6824048.1"/>
    </source>
</evidence>
<proteinExistence type="predicted"/>
<dbReference type="GO" id="GO:0008922">
    <property type="term" value="F:long-chain fatty acid [acyl-carrier-protein] ligase activity"/>
    <property type="evidence" value="ECO:0007669"/>
    <property type="project" value="UniProtKB-EC"/>
</dbReference>
<keyword evidence="2" id="KW-0012">Acyltransferase</keyword>
<dbReference type="InterPro" id="IPR000771">
    <property type="entry name" value="FBA_II"/>
</dbReference>
<dbReference type="InterPro" id="IPR042099">
    <property type="entry name" value="ANL_N_sf"/>
</dbReference>
<dbReference type="PANTHER" id="PTHR43767:SF1">
    <property type="entry name" value="NONRIBOSOMAL PEPTIDE SYNTHASE PES1 (EUROFUNG)-RELATED"/>
    <property type="match status" value="1"/>
</dbReference>
<protein>
    <submittedName>
        <fullName evidence="2">2-acylglycerophosphoethanolamine acyltransferase / acyl-acyl carrier protein synthetase (EC)</fullName>
        <ecNumber evidence="2">6.2.1.20</ecNumber>
    </submittedName>
</protein>
<dbReference type="EMBL" id="CACVAZ010000171">
    <property type="protein sequence ID" value="CAA6824048.1"/>
    <property type="molecule type" value="Genomic_DNA"/>
</dbReference>
<dbReference type="InterPro" id="IPR000873">
    <property type="entry name" value="AMP-dep_synth/lig_dom"/>
</dbReference>
<dbReference type="Gene3D" id="3.30.300.30">
    <property type="match status" value="1"/>
</dbReference>
<dbReference type="PROSITE" id="PS00806">
    <property type="entry name" value="ALDOLASE_CLASS_II_2"/>
    <property type="match status" value="1"/>
</dbReference>
<keyword evidence="2" id="KW-0808">Transferase</keyword>
<dbReference type="SUPFAM" id="SSF56801">
    <property type="entry name" value="Acetyl-CoA synthetase-like"/>
    <property type="match status" value="1"/>
</dbReference>
<dbReference type="PROSITE" id="PS00455">
    <property type="entry name" value="AMP_BINDING"/>
    <property type="match status" value="1"/>
</dbReference>
<evidence type="ECO:0000259" key="1">
    <source>
        <dbReference type="Pfam" id="PF00501"/>
    </source>
</evidence>
<keyword evidence="2" id="KW-0436">Ligase</keyword>
<reference evidence="2" key="1">
    <citation type="submission" date="2020-01" db="EMBL/GenBank/DDBJ databases">
        <authorList>
            <person name="Meier V. D."/>
            <person name="Meier V D."/>
        </authorList>
    </citation>
    <scope>NUCLEOTIDE SEQUENCE</scope>
    <source>
        <strain evidence="2">HLG_WM_MAG_02</strain>
    </source>
</reference>
<dbReference type="GO" id="GO:0016746">
    <property type="term" value="F:acyltransferase activity"/>
    <property type="evidence" value="ECO:0007669"/>
    <property type="project" value="UniProtKB-KW"/>
</dbReference>
<dbReference type="AlphaFoldDB" id="A0A6S6U7D3"/>
<dbReference type="Gene3D" id="3.40.50.12780">
    <property type="entry name" value="N-terminal domain of ligase-like"/>
    <property type="match status" value="1"/>
</dbReference>
<dbReference type="Pfam" id="PF00501">
    <property type="entry name" value="AMP-binding"/>
    <property type="match status" value="1"/>
</dbReference>
<dbReference type="GO" id="GO:0005975">
    <property type="term" value="P:carbohydrate metabolic process"/>
    <property type="evidence" value="ECO:0007669"/>
    <property type="project" value="InterPro"/>
</dbReference>
<accession>A0A6S6U7D3</accession>
<dbReference type="InterPro" id="IPR050237">
    <property type="entry name" value="ATP-dep_AMP-bd_enzyme"/>
</dbReference>
<name>A0A6S6U7D3_9BACT</name>
<dbReference type="InterPro" id="IPR020845">
    <property type="entry name" value="AMP-binding_CS"/>
</dbReference>
<feature type="non-terminal residue" evidence="2">
    <location>
        <position position="1"/>
    </location>
</feature>
<dbReference type="PANTHER" id="PTHR43767">
    <property type="entry name" value="LONG-CHAIN-FATTY-ACID--COA LIGASE"/>
    <property type="match status" value="1"/>
</dbReference>
<dbReference type="InterPro" id="IPR045851">
    <property type="entry name" value="AMP-bd_C_sf"/>
</dbReference>
<dbReference type="GO" id="GO:0008270">
    <property type="term" value="F:zinc ion binding"/>
    <property type="evidence" value="ECO:0007669"/>
    <property type="project" value="InterPro"/>
</dbReference>
<dbReference type="EC" id="6.2.1.20" evidence="2"/>
<dbReference type="GO" id="GO:0016832">
    <property type="term" value="F:aldehyde-lyase activity"/>
    <property type="evidence" value="ECO:0007669"/>
    <property type="project" value="InterPro"/>
</dbReference>
<organism evidence="2">
    <name type="scientific">uncultured Sulfurovum sp</name>
    <dbReference type="NCBI Taxonomy" id="269237"/>
    <lineage>
        <taxon>Bacteria</taxon>
        <taxon>Pseudomonadati</taxon>
        <taxon>Campylobacterota</taxon>
        <taxon>Epsilonproteobacteria</taxon>
        <taxon>Campylobacterales</taxon>
        <taxon>Sulfurovaceae</taxon>
        <taxon>Sulfurovum</taxon>
        <taxon>environmental samples</taxon>
    </lineage>
</organism>
<gene>
    <name evidence="2" type="ORF">HELGO_WM22832</name>
</gene>
<sequence>TETAAILFSSGSEGVPKGIELSHQNILGNIKQFINVINPTKNDVMLGTLPIFHSFGITVTTFAPLIESIPVVCHPDPTDGLGIAKMSHKYNATFLFATATFFRLYARNKKIHPKMFENLRMVIAGAEKLPKEITKLFKERFGKEIWEGYGATETAPAASCNVHDAIVPETYHVQVGGKVGTIGLPLPGTAMMIVDPESFEALKRGEAGMILIGGVQVMKGYLKNEAKTQEVIKEIDGIRWYVTGDKGHLDEDGFLTIVDRYSRFAKIGGEMISLGLVEAEIGKLMGEEDHFAITAIPDEKKGEKIVLLLEGEKEIEVLKEEVKALGLNPLFIPSNYFKVDEVPKLGTGKADFKGAKRLALGLVD</sequence>
<feature type="domain" description="AMP-dependent synthetase/ligase" evidence="1">
    <location>
        <begin position="2"/>
        <end position="222"/>
    </location>
</feature>